<dbReference type="AlphaFoldDB" id="A0A327YYC4"/>
<name>A0A327YYC4_9FLAO</name>
<sequence>MKLISSIVFLITFFSFQSYNVTDIRKMYVESSVSKTNAMKFHDFMSNYSKNDETLLAYKGASIALKAKHTTGIKQKKEEFIKGITILESVIKSNPNNIEARLIRLSIQENTPKILKYKGNIEADKKQIVLLFNKQSVDLKEYIRDFVNQSKVFTEAEKQQLKK</sequence>
<organism evidence="1 2">
    <name type="scientific">Flavobacterium aquaticum</name>
    <dbReference type="NCBI Taxonomy" id="1236486"/>
    <lineage>
        <taxon>Bacteria</taxon>
        <taxon>Pseudomonadati</taxon>
        <taxon>Bacteroidota</taxon>
        <taxon>Flavobacteriia</taxon>
        <taxon>Flavobacteriales</taxon>
        <taxon>Flavobacteriaceae</taxon>
        <taxon>Flavobacterium</taxon>
    </lineage>
</organism>
<reference evidence="1 2" key="1">
    <citation type="submission" date="2018-06" db="EMBL/GenBank/DDBJ databases">
        <title>Genomic Encyclopedia of Type Strains, Phase III (KMG-III): the genomes of soil and plant-associated and newly described type strains.</title>
        <authorList>
            <person name="Whitman W."/>
        </authorList>
    </citation>
    <scope>NUCLEOTIDE SEQUENCE [LARGE SCALE GENOMIC DNA]</scope>
    <source>
        <strain evidence="1 2">CGMCC 1.12398</strain>
    </source>
</reference>
<dbReference type="Proteomes" id="UP000249620">
    <property type="component" value="Unassembled WGS sequence"/>
</dbReference>
<gene>
    <name evidence="1" type="ORF">B0I03_101144</name>
</gene>
<accession>A0A327YYC4</accession>
<keyword evidence="2" id="KW-1185">Reference proteome</keyword>
<proteinExistence type="predicted"/>
<evidence type="ECO:0000313" key="2">
    <source>
        <dbReference type="Proteomes" id="UP000249620"/>
    </source>
</evidence>
<dbReference type="EMBL" id="QLMI01000001">
    <property type="protein sequence ID" value="RAK24987.1"/>
    <property type="molecule type" value="Genomic_DNA"/>
</dbReference>
<comment type="caution">
    <text evidence="1">The sequence shown here is derived from an EMBL/GenBank/DDBJ whole genome shotgun (WGS) entry which is preliminary data.</text>
</comment>
<evidence type="ECO:0000313" key="1">
    <source>
        <dbReference type="EMBL" id="RAK24987.1"/>
    </source>
</evidence>
<protein>
    <submittedName>
        <fullName evidence="1">Uncharacterized protein</fullName>
    </submittedName>
</protein>